<name>A0A284RIE6_ARMOS</name>
<proteinExistence type="predicted"/>
<accession>A0A284RIE6</accession>
<protein>
    <submittedName>
        <fullName evidence="1">Uncharacterized protein</fullName>
    </submittedName>
</protein>
<evidence type="ECO:0000313" key="1">
    <source>
        <dbReference type="EMBL" id="SJL08528.1"/>
    </source>
</evidence>
<reference evidence="2" key="1">
    <citation type="journal article" date="2017" name="Nat. Ecol. Evol.">
        <title>Genome expansion and lineage-specific genetic innovations in the forest pathogenic fungi Armillaria.</title>
        <authorList>
            <person name="Sipos G."/>
            <person name="Prasanna A.N."/>
            <person name="Walter M.C."/>
            <person name="O'Connor E."/>
            <person name="Balint B."/>
            <person name="Krizsan K."/>
            <person name="Kiss B."/>
            <person name="Hess J."/>
            <person name="Varga T."/>
            <person name="Slot J."/>
            <person name="Riley R."/>
            <person name="Boka B."/>
            <person name="Rigling D."/>
            <person name="Barry K."/>
            <person name="Lee J."/>
            <person name="Mihaltcheva S."/>
            <person name="LaButti K."/>
            <person name="Lipzen A."/>
            <person name="Waldron R."/>
            <person name="Moloney N.M."/>
            <person name="Sperisen C."/>
            <person name="Kredics L."/>
            <person name="Vagvoelgyi C."/>
            <person name="Patrignani A."/>
            <person name="Fitzpatrick D."/>
            <person name="Nagy I."/>
            <person name="Doyle S."/>
            <person name="Anderson J.B."/>
            <person name="Grigoriev I.V."/>
            <person name="Gueldener U."/>
            <person name="Muensterkoetter M."/>
            <person name="Nagy L.G."/>
        </authorList>
    </citation>
    <scope>NUCLEOTIDE SEQUENCE [LARGE SCALE GENOMIC DNA]</scope>
    <source>
        <strain evidence="2">C18/9</strain>
    </source>
</reference>
<sequence>MVRREKVTIFEPSGSSTRLCFWILVACRSISAQLLDHASGISGGFMKNFSICTLPEVECNPKTPPELLSAKFFCYVGVTVQSLQKPPFFSLHFAPASGERPSGSLPDASLTGVHLFDISFIYHTIWDSSKAISI</sequence>
<organism evidence="1 2">
    <name type="scientific">Armillaria ostoyae</name>
    <name type="common">Armillaria root rot fungus</name>
    <dbReference type="NCBI Taxonomy" id="47428"/>
    <lineage>
        <taxon>Eukaryota</taxon>
        <taxon>Fungi</taxon>
        <taxon>Dikarya</taxon>
        <taxon>Basidiomycota</taxon>
        <taxon>Agaricomycotina</taxon>
        <taxon>Agaricomycetes</taxon>
        <taxon>Agaricomycetidae</taxon>
        <taxon>Agaricales</taxon>
        <taxon>Marasmiineae</taxon>
        <taxon>Physalacriaceae</taxon>
        <taxon>Armillaria</taxon>
    </lineage>
</organism>
<evidence type="ECO:0000313" key="2">
    <source>
        <dbReference type="Proteomes" id="UP000219338"/>
    </source>
</evidence>
<dbReference type="EMBL" id="FUEG01000009">
    <property type="protein sequence ID" value="SJL08528.1"/>
    <property type="molecule type" value="Genomic_DNA"/>
</dbReference>
<keyword evidence="2" id="KW-1185">Reference proteome</keyword>
<dbReference type="Proteomes" id="UP000219338">
    <property type="component" value="Unassembled WGS sequence"/>
</dbReference>
<dbReference type="AlphaFoldDB" id="A0A284RIE6"/>
<gene>
    <name evidence="1" type="ORF">ARMOST_11892</name>
</gene>